<accession>A0ABP8S0I2</accession>
<dbReference type="Proteomes" id="UP001501598">
    <property type="component" value="Unassembled WGS sequence"/>
</dbReference>
<proteinExistence type="predicted"/>
<keyword evidence="3" id="KW-1185">Reference proteome</keyword>
<comment type="caution">
    <text evidence="2">The sequence shown here is derived from an EMBL/GenBank/DDBJ whole genome shotgun (WGS) entry which is preliminary data.</text>
</comment>
<dbReference type="RefSeq" id="WP_345425481.1">
    <property type="nucleotide sequence ID" value="NZ_BAABGT010000095.1"/>
</dbReference>
<sequence>MSAVVAGGEQWPPADWTDWPEEEAGGAVVGSGRPPEGAARSGGSTGSAGHGSGHGAGSGDVAVSRGPVCSSGSAGRVDRGSGEGPADRLAAARGLLRRWEDRASGAERPAPAPGEDGRVLPVSAPLRPLLPAGGLRRGSTVSVVGGPGSLSLLFALLAEASAQGAWAGVVGAPGLGAVAAAEAGVRLERLALVPRPGADLVAVAAALLDGLDLVVLAGAERAGLRAGDRQRLAARARQRGAVLMALGAWPGADLTVGCASVRWRGAERGAGRLRSCHTRVRSTGRGTGAAGRERDLLLPGPGGGVAELEQAGGSTASGGSAPGEAARRPAATRAS</sequence>
<feature type="compositionally biased region" description="Low complexity" evidence="1">
    <location>
        <begin position="311"/>
        <end position="335"/>
    </location>
</feature>
<evidence type="ECO:0000313" key="2">
    <source>
        <dbReference type="EMBL" id="GAA4556128.1"/>
    </source>
</evidence>
<organism evidence="2 3">
    <name type="scientific">Pseudonocardia xishanensis</name>
    <dbReference type="NCBI Taxonomy" id="630995"/>
    <lineage>
        <taxon>Bacteria</taxon>
        <taxon>Bacillati</taxon>
        <taxon>Actinomycetota</taxon>
        <taxon>Actinomycetes</taxon>
        <taxon>Pseudonocardiales</taxon>
        <taxon>Pseudonocardiaceae</taxon>
        <taxon>Pseudonocardia</taxon>
    </lineage>
</organism>
<dbReference type="EMBL" id="BAABGT010000095">
    <property type="protein sequence ID" value="GAA4556128.1"/>
    <property type="molecule type" value="Genomic_DNA"/>
</dbReference>
<feature type="compositionally biased region" description="Gly residues" evidence="1">
    <location>
        <begin position="43"/>
        <end position="58"/>
    </location>
</feature>
<feature type="region of interest" description="Disordered" evidence="1">
    <location>
        <begin position="281"/>
        <end position="335"/>
    </location>
</feature>
<feature type="region of interest" description="Disordered" evidence="1">
    <location>
        <begin position="1"/>
        <end position="86"/>
    </location>
</feature>
<name>A0ABP8S0I2_9PSEU</name>
<reference evidence="3" key="1">
    <citation type="journal article" date="2019" name="Int. J. Syst. Evol. Microbiol.">
        <title>The Global Catalogue of Microorganisms (GCM) 10K type strain sequencing project: providing services to taxonomists for standard genome sequencing and annotation.</title>
        <authorList>
            <consortium name="The Broad Institute Genomics Platform"/>
            <consortium name="The Broad Institute Genome Sequencing Center for Infectious Disease"/>
            <person name="Wu L."/>
            <person name="Ma J."/>
        </authorList>
    </citation>
    <scope>NUCLEOTIDE SEQUENCE [LARGE SCALE GENOMIC DNA]</scope>
    <source>
        <strain evidence="3">JCM 17906</strain>
    </source>
</reference>
<gene>
    <name evidence="2" type="ORF">GCM10023175_57710</name>
</gene>
<protein>
    <submittedName>
        <fullName evidence="2">Uncharacterized protein</fullName>
    </submittedName>
</protein>
<evidence type="ECO:0000256" key="1">
    <source>
        <dbReference type="SAM" id="MobiDB-lite"/>
    </source>
</evidence>
<evidence type="ECO:0000313" key="3">
    <source>
        <dbReference type="Proteomes" id="UP001501598"/>
    </source>
</evidence>